<proteinExistence type="predicted"/>
<dbReference type="AlphaFoldDB" id="A0A517SL96"/>
<dbReference type="RefSeq" id="WP_231754152.1">
    <property type="nucleotide sequence ID" value="NZ_CP036271.1"/>
</dbReference>
<evidence type="ECO:0000313" key="1">
    <source>
        <dbReference type="EMBL" id="QDT56891.1"/>
    </source>
</evidence>
<dbReference type="EMBL" id="CP036271">
    <property type="protein sequence ID" value="QDT56891.1"/>
    <property type="molecule type" value="Genomic_DNA"/>
</dbReference>
<organism evidence="1 2">
    <name type="scientific">Caulifigura coniformis</name>
    <dbReference type="NCBI Taxonomy" id="2527983"/>
    <lineage>
        <taxon>Bacteria</taxon>
        <taxon>Pseudomonadati</taxon>
        <taxon>Planctomycetota</taxon>
        <taxon>Planctomycetia</taxon>
        <taxon>Planctomycetales</taxon>
        <taxon>Planctomycetaceae</taxon>
        <taxon>Caulifigura</taxon>
    </lineage>
</organism>
<protein>
    <submittedName>
        <fullName evidence="1">Uncharacterized protein</fullName>
    </submittedName>
</protein>
<dbReference type="InParanoid" id="A0A517SL96"/>
<keyword evidence="2" id="KW-1185">Reference proteome</keyword>
<sequence>MWIEISDLPEGCNFKALQLGDFVACVDRDDIGFTWTLRKRQQDGTLAKLGGVWRQTLMPPEFTRREVEQGLGWADDQIAKLQPQS</sequence>
<dbReference type="Proteomes" id="UP000315700">
    <property type="component" value="Chromosome"/>
</dbReference>
<name>A0A517SL96_9PLAN</name>
<reference evidence="1 2" key="1">
    <citation type="submission" date="2019-02" db="EMBL/GenBank/DDBJ databases">
        <title>Deep-cultivation of Planctomycetes and their phenomic and genomic characterization uncovers novel biology.</title>
        <authorList>
            <person name="Wiegand S."/>
            <person name="Jogler M."/>
            <person name="Boedeker C."/>
            <person name="Pinto D."/>
            <person name="Vollmers J."/>
            <person name="Rivas-Marin E."/>
            <person name="Kohn T."/>
            <person name="Peeters S.H."/>
            <person name="Heuer A."/>
            <person name="Rast P."/>
            <person name="Oberbeckmann S."/>
            <person name="Bunk B."/>
            <person name="Jeske O."/>
            <person name="Meyerdierks A."/>
            <person name="Storesund J.E."/>
            <person name="Kallscheuer N."/>
            <person name="Luecker S."/>
            <person name="Lage O.M."/>
            <person name="Pohl T."/>
            <person name="Merkel B.J."/>
            <person name="Hornburger P."/>
            <person name="Mueller R.-W."/>
            <person name="Bruemmer F."/>
            <person name="Labrenz M."/>
            <person name="Spormann A.M."/>
            <person name="Op den Camp H."/>
            <person name="Overmann J."/>
            <person name="Amann R."/>
            <person name="Jetten M.S.M."/>
            <person name="Mascher T."/>
            <person name="Medema M.H."/>
            <person name="Devos D.P."/>
            <person name="Kaster A.-K."/>
            <person name="Ovreas L."/>
            <person name="Rohde M."/>
            <person name="Galperin M.Y."/>
            <person name="Jogler C."/>
        </authorList>
    </citation>
    <scope>NUCLEOTIDE SEQUENCE [LARGE SCALE GENOMIC DNA]</scope>
    <source>
        <strain evidence="1 2">Pan44</strain>
    </source>
</reference>
<dbReference type="KEGG" id="ccos:Pan44_49530"/>
<evidence type="ECO:0000313" key="2">
    <source>
        <dbReference type="Proteomes" id="UP000315700"/>
    </source>
</evidence>
<gene>
    <name evidence="1" type="ORF">Pan44_49530</name>
</gene>
<accession>A0A517SL96</accession>